<protein>
    <submittedName>
        <fullName evidence="1">Uncharacterized protein</fullName>
    </submittedName>
</protein>
<dbReference type="AlphaFoldDB" id="A0A2P2QL63"/>
<dbReference type="EMBL" id="GGEC01087237">
    <property type="protein sequence ID" value="MBX67721.1"/>
    <property type="molecule type" value="Transcribed_RNA"/>
</dbReference>
<sequence>MNAEAQIVFGSPLRQFVWPKLSLIHWLCVGSQWQKVHQLKLMLFLMVQHLLGQYSFTLRIAVCVEVQL</sequence>
<organism evidence="1">
    <name type="scientific">Rhizophora mucronata</name>
    <name type="common">Asiatic mangrove</name>
    <dbReference type="NCBI Taxonomy" id="61149"/>
    <lineage>
        <taxon>Eukaryota</taxon>
        <taxon>Viridiplantae</taxon>
        <taxon>Streptophyta</taxon>
        <taxon>Embryophyta</taxon>
        <taxon>Tracheophyta</taxon>
        <taxon>Spermatophyta</taxon>
        <taxon>Magnoliopsida</taxon>
        <taxon>eudicotyledons</taxon>
        <taxon>Gunneridae</taxon>
        <taxon>Pentapetalae</taxon>
        <taxon>rosids</taxon>
        <taxon>fabids</taxon>
        <taxon>Malpighiales</taxon>
        <taxon>Rhizophoraceae</taxon>
        <taxon>Rhizophora</taxon>
    </lineage>
</organism>
<accession>A0A2P2QL63</accession>
<proteinExistence type="predicted"/>
<evidence type="ECO:0000313" key="1">
    <source>
        <dbReference type="EMBL" id="MBX67721.1"/>
    </source>
</evidence>
<reference evidence="1" key="1">
    <citation type="submission" date="2018-02" db="EMBL/GenBank/DDBJ databases">
        <title>Rhizophora mucronata_Transcriptome.</title>
        <authorList>
            <person name="Meera S.P."/>
            <person name="Sreeshan A."/>
            <person name="Augustine A."/>
        </authorList>
    </citation>
    <scope>NUCLEOTIDE SEQUENCE</scope>
    <source>
        <tissue evidence="1">Leaf</tissue>
    </source>
</reference>
<name>A0A2P2QL63_RHIMU</name>